<dbReference type="CDD" id="cd03214">
    <property type="entry name" value="ABC_Iron-Siderophores_B12_Hemin"/>
    <property type="match status" value="1"/>
</dbReference>
<dbReference type="PANTHER" id="PTHR42794:SF1">
    <property type="entry name" value="HEMIN IMPORT ATP-BINDING PROTEIN HMUV"/>
    <property type="match status" value="1"/>
</dbReference>
<reference evidence="6" key="2">
    <citation type="journal article" date="2021" name="Microbiol. Resour. Announc.">
        <title>Complete Genome Sequence of Polycladomyces abyssicola JIR-001T, Isolated from Hemipelagic Sediment in Deep Seawater.</title>
        <authorList>
            <person name="Tsubouchi T."/>
            <person name="Kaneko Y."/>
        </authorList>
    </citation>
    <scope>NUCLEOTIDE SEQUENCE</scope>
    <source>
        <strain evidence="6">JIR-001</strain>
    </source>
</reference>
<reference evidence="6" key="1">
    <citation type="journal article" date="2013" name="Int. J. Syst. Evol. Microbiol.">
        <title>Polycladomyces abyssicola gen. nov., sp. nov., a thermophilic filamentous bacterium isolated from hemipelagic sediment.</title>
        <authorList>
            <person name="Tsubouchi T."/>
            <person name="Shimane Y."/>
            <person name="Mori K."/>
            <person name="Usui K."/>
            <person name="Hiraki T."/>
            <person name="Tame A."/>
            <person name="Uematsu K."/>
            <person name="Maruyama T."/>
            <person name="Hatada Y."/>
        </authorList>
    </citation>
    <scope>NUCLEOTIDE SEQUENCE</scope>
    <source>
        <strain evidence="6">JIR-001</strain>
    </source>
</reference>
<dbReference type="InterPro" id="IPR027417">
    <property type="entry name" value="P-loop_NTPase"/>
</dbReference>
<dbReference type="EMBL" id="AP024601">
    <property type="protein sequence ID" value="BCU80641.1"/>
    <property type="molecule type" value="Genomic_DNA"/>
</dbReference>
<dbReference type="GO" id="GO:0005524">
    <property type="term" value="F:ATP binding"/>
    <property type="evidence" value="ECO:0007669"/>
    <property type="project" value="UniProtKB-KW"/>
</dbReference>
<dbReference type="RefSeq" id="WP_212773987.1">
    <property type="nucleotide sequence ID" value="NZ_AP024601.1"/>
</dbReference>
<feature type="domain" description="ABC transporter" evidence="5">
    <location>
        <begin position="2"/>
        <end position="238"/>
    </location>
</feature>
<keyword evidence="3 6" id="KW-0067">ATP-binding</keyword>
<dbReference type="InterPro" id="IPR003593">
    <property type="entry name" value="AAA+_ATPase"/>
</dbReference>
<evidence type="ECO:0000313" key="6">
    <source>
        <dbReference type="EMBL" id="BCU80641.1"/>
    </source>
</evidence>
<evidence type="ECO:0000313" key="7">
    <source>
        <dbReference type="Proteomes" id="UP000677436"/>
    </source>
</evidence>
<dbReference type="InterPro" id="IPR017871">
    <property type="entry name" value="ABC_transporter-like_CS"/>
</dbReference>
<dbReference type="SMART" id="SM00382">
    <property type="entry name" value="AAA"/>
    <property type="match status" value="1"/>
</dbReference>
<keyword evidence="1" id="KW-0813">Transport</keyword>
<gene>
    <name evidence="6" type="ORF">JIR001_04240</name>
</gene>
<dbReference type="Proteomes" id="UP000677436">
    <property type="component" value="Chromosome"/>
</dbReference>
<keyword evidence="4" id="KW-1278">Translocase</keyword>
<dbReference type="Gene3D" id="3.40.50.300">
    <property type="entry name" value="P-loop containing nucleotide triphosphate hydrolases"/>
    <property type="match status" value="1"/>
</dbReference>
<dbReference type="SUPFAM" id="SSF52540">
    <property type="entry name" value="P-loop containing nucleoside triphosphate hydrolases"/>
    <property type="match status" value="1"/>
</dbReference>
<dbReference type="FunFam" id="3.40.50.300:FF:000134">
    <property type="entry name" value="Iron-enterobactin ABC transporter ATP-binding protein"/>
    <property type="match status" value="1"/>
</dbReference>
<dbReference type="Pfam" id="PF00005">
    <property type="entry name" value="ABC_tran"/>
    <property type="match status" value="1"/>
</dbReference>
<name>A0A8D5ZMQ2_9BACL</name>
<dbReference type="InterPro" id="IPR003439">
    <property type="entry name" value="ABC_transporter-like_ATP-bd"/>
</dbReference>
<keyword evidence="7" id="KW-1185">Reference proteome</keyword>
<keyword evidence="2" id="KW-0547">Nucleotide-binding</keyword>
<dbReference type="GO" id="GO:0016887">
    <property type="term" value="F:ATP hydrolysis activity"/>
    <property type="evidence" value="ECO:0007669"/>
    <property type="project" value="InterPro"/>
</dbReference>
<dbReference type="PROSITE" id="PS00211">
    <property type="entry name" value="ABC_TRANSPORTER_1"/>
    <property type="match status" value="1"/>
</dbReference>
<dbReference type="NCBIfam" id="NF010068">
    <property type="entry name" value="PRK13548.1"/>
    <property type="match status" value="1"/>
</dbReference>
<evidence type="ECO:0000259" key="5">
    <source>
        <dbReference type="PROSITE" id="PS50893"/>
    </source>
</evidence>
<dbReference type="PROSITE" id="PS50893">
    <property type="entry name" value="ABC_TRANSPORTER_2"/>
    <property type="match status" value="1"/>
</dbReference>
<dbReference type="KEGG" id="pabs:JIR001_04240"/>
<organism evidence="6 7">
    <name type="scientific">Polycladomyces abyssicola</name>
    <dbReference type="NCBI Taxonomy" id="1125966"/>
    <lineage>
        <taxon>Bacteria</taxon>
        <taxon>Bacillati</taxon>
        <taxon>Bacillota</taxon>
        <taxon>Bacilli</taxon>
        <taxon>Bacillales</taxon>
        <taxon>Thermoactinomycetaceae</taxon>
        <taxon>Polycladomyces</taxon>
    </lineage>
</organism>
<dbReference type="PANTHER" id="PTHR42794">
    <property type="entry name" value="HEMIN IMPORT ATP-BINDING PROTEIN HMUV"/>
    <property type="match status" value="1"/>
</dbReference>
<evidence type="ECO:0000256" key="4">
    <source>
        <dbReference type="ARBA" id="ARBA00022967"/>
    </source>
</evidence>
<evidence type="ECO:0000256" key="1">
    <source>
        <dbReference type="ARBA" id="ARBA00022448"/>
    </source>
</evidence>
<evidence type="ECO:0000256" key="2">
    <source>
        <dbReference type="ARBA" id="ARBA00022741"/>
    </source>
</evidence>
<accession>A0A8D5ZMQ2</accession>
<evidence type="ECO:0000256" key="3">
    <source>
        <dbReference type="ARBA" id="ARBA00022840"/>
    </source>
</evidence>
<proteinExistence type="predicted"/>
<protein>
    <submittedName>
        <fullName evidence="6">ABC transporter ATP-binding protein</fullName>
    </submittedName>
</protein>
<sequence length="275" mass="30722">MLAARKVGKHYGERSVLSEVSLNVGPGEMVGIIGPNGSGKTTLLRLLSGEERPDTGTVMWEDRPIADWPVRERARRIALLPQEGLPPLDFTVEEVVMMGRHPHQGWWPWITERDRALVEEILADTDLLSHRWRPVAVLSGGERQRVAIAQAMAQQPRLLLLDEPTTYLDVRHQLSMLDRIVRWKRKDGLSVVIVLHDLNLAAQFCDRLLLLKNGRVIREGTPEQVIQASVIRDAYGIDPVMVRHPSAGVPQVLLQSEEKGFVTTSCGQPLSVSAP</sequence>
<dbReference type="AlphaFoldDB" id="A0A8D5ZMQ2"/>